<evidence type="ECO:0000313" key="1">
    <source>
        <dbReference type="EMBL" id="RCW73824.1"/>
    </source>
</evidence>
<proteinExistence type="predicted"/>
<comment type="caution">
    <text evidence="1">The sequence shown here is derived from an EMBL/GenBank/DDBJ whole genome shotgun (WGS) entry which is preliminary data.</text>
</comment>
<dbReference type="AlphaFoldDB" id="A0A368Y6J0"/>
<dbReference type="RefSeq" id="WP_114466991.1">
    <property type="nucleotide sequence ID" value="NZ_QPJK01000002.1"/>
</dbReference>
<accession>A0A368Y6J0</accession>
<dbReference type="Proteomes" id="UP000252884">
    <property type="component" value="Unassembled WGS sequence"/>
</dbReference>
<protein>
    <submittedName>
        <fullName evidence="1">Uncharacterized protein</fullName>
    </submittedName>
</protein>
<gene>
    <name evidence="1" type="ORF">DES41_102138</name>
</gene>
<keyword evidence="2" id="KW-1185">Reference proteome</keyword>
<reference evidence="1 2" key="1">
    <citation type="submission" date="2018-07" db="EMBL/GenBank/DDBJ databases">
        <title>Genomic Encyclopedia of Type Strains, Phase IV (KMG-IV): sequencing the most valuable type-strain genomes for metagenomic binning, comparative biology and taxonomic classification.</title>
        <authorList>
            <person name="Goeker M."/>
        </authorList>
    </citation>
    <scope>NUCLEOTIDE SEQUENCE [LARGE SCALE GENOMIC DNA]</scope>
    <source>
        <strain evidence="1 2">DSM 21634</strain>
    </source>
</reference>
<organism evidence="1 2">
    <name type="scientific">Pseudorhodoferax soli</name>
    <dbReference type="NCBI Taxonomy" id="545864"/>
    <lineage>
        <taxon>Bacteria</taxon>
        <taxon>Pseudomonadati</taxon>
        <taxon>Pseudomonadota</taxon>
        <taxon>Betaproteobacteria</taxon>
        <taxon>Burkholderiales</taxon>
        <taxon>Comamonadaceae</taxon>
    </lineage>
</organism>
<evidence type="ECO:0000313" key="2">
    <source>
        <dbReference type="Proteomes" id="UP000252884"/>
    </source>
</evidence>
<dbReference type="EMBL" id="QPJK01000002">
    <property type="protein sequence ID" value="RCW73824.1"/>
    <property type="molecule type" value="Genomic_DNA"/>
</dbReference>
<name>A0A368Y6J0_9BURK</name>
<sequence>MLVQTSAGLQERRTDYVVVVEGVGLSHAVPELHDGEIVAHTLDGQCIVMQAGPTASPSRQDRDCIHCDGVAGHWGWR</sequence>